<evidence type="ECO:0000256" key="3">
    <source>
        <dbReference type="ARBA" id="ARBA00022723"/>
    </source>
</evidence>
<dbReference type="Pfam" id="PF01139">
    <property type="entry name" value="RtcB"/>
    <property type="match status" value="1"/>
</dbReference>
<dbReference type="InterPro" id="IPR001233">
    <property type="entry name" value="RtcB"/>
</dbReference>
<gene>
    <name evidence="12" type="primary">rtcB_1</name>
    <name evidence="12" type="ORF">Mal52_08900</name>
</gene>
<name>A0A517ZIY6_9PLAN</name>
<comment type="cofactor">
    <cofactor evidence="11">
        <name>Mn(2+)</name>
        <dbReference type="ChEBI" id="CHEBI:29035"/>
    </cofactor>
    <text evidence="11">Binds 2 manganese ions per subunit.</text>
</comment>
<keyword evidence="3 11" id="KW-0479">Metal-binding</keyword>
<dbReference type="GO" id="GO:0006396">
    <property type="term" value="P:RNA processing"/>
    <property type="evidence" value="ECO:0007669"/>
    <property type="project" value="InterPro"/>
</dbReference>
<organism evidence="12 13">
    <name type="scientific">Symmachiella dynata</name>
    <dbReference type="NCBI Taxonomy" id="2527995"/>
    <lineage>
        <taxon>Bacteria</taxon>
        <taxon>Pseudomonadati</taxon>
        <taxon>Planctomycetota</taxon>
        <taxon>Planctomycetia</taxon>
        <taxon>Planctomycetales</taxon>
        <taxon>Planctomycetaceae</taxon>
        <taxon>Symmachiella</taxon>
    </lineage>
</organism>
<feature type="binding site" evidence="11">
    <location>
        <position position="137"/>
    </location>
    <ligand>
        <name>Mn(2+)</name>
        <dbReference type="ChEBI" id="CHEBI:29035"/>
        <label>1</label>
    </ligand>
</feature>
<keyword evidence="2 12" id="KW-0436">Ligase</keyword>
<evidence type="ECO:0000256" key="11">
    <source>
        <dbReference type="PIRSR" id="PIRSR601233-3"/>
    </source>
</evidence>
<dbReference type="EMBL" id="CP036276">
    <property type="protein sequence ID" value="QDU42429.1"/>
    <property type="molecule type" value="Genomic_DNA"/>
</dbReference>
<evidence type="ECO:0000256" key="6">
    <source>
        <dbReference type="ARBA" id="ARBA00023134"/>
    </source>
</evidence>
<dbReference type="KEGG" id="sdyn:Mal52_08900"/>
<reference evidence="12 13" key="1">
    <citation type="submission" date="2019-02" db="EMBL/GenBank/DDBJ databases">
        <title>Deep-cultivation of Planctomycetes and their phenomic and genomic characterization uncovers novel biology.</title>
        <authorList>
            <person name="Wiegand S."/>
            <person name="Jogler M."/>
            <person name="Boedeker C."/>
            <person name="Pinto D."/>
            <person name="Vollmers J."/>
            <person name="Rivas-Marin E."/>
            <person name="Kohn T."/>
            <person name="Peeters S.H."/>
            <person name="Heuer A."/>
            <person name="Rast P."/>
            <person name="Oberbeckmann S."/>
            <person name="Bunk B."/>
            <person name="Jeske O."/>
            <person name="Meyerdierks A."/>
            <person name="Storesund J.E."/>
            <person name="Kallscheuer N."/>
            <person name="Luecker S."/>
            <person name="Lage O.M."/>
            <person name="Pohl T."/>
            <person name="Merkel B.J."/>
            <person name="Hornburger P."/>
            <person name="Mueller R.-W."/>
            <person name="Bruemmer F."/>
            <person name="Labrenz M."/>
            <person name="Spormann A.M."/>
            <person name="Op den Camp H."/>
            <person name="Overmann J."/>
            <person name="Amann R."/>
            <person name="Jetten M.S.M."/>
            <person name="Mascher T."/>
            <person name="Medema M.H."/>
            <person name="Devos D.P."/>
            <person name="Kaster A.-K."/>
            <person name="Ovreas L."/>
            <person name="Rohde M."/>
            <person name="Galperin M.Y."/>
            <person name="Jogler C."/>
        </authorList>
    </citation>
    <scope>NUCLEOTIDE SEQUENCE [LARGE SCALE GENOMIC DNA]</scope>
    <source>
        <strain evidence="12 13">Mal52</strain>
    </source>
</reference>
<evidence type="ECO:0000256" key="5">
    <source>
        <dbReference type="ARBA" id="ARBA00022800"/>
    </source>
</evidence>
<feature type="binding site" evidence="10">
    <location>
        <begin position="327"/>
        <end position="328"/>
    </location>
    <ligand>
        <name>GMP</name>
        <dbReference type="ChEBI" id="CHEBI:58115"/>
    </ligand>
</feature>
<evidence type="ECO:0000256" key="1">
    <source>
        <dbReference type="ARBA" id="ARBA00012726"/>
    </source>
</evidence>
<sequence length="462" mass="50010">MNNSQLRRIGVPDFCIKSALAAVQVLAKQRGVRGGAMKERMRAVLAAPEDFVEDVDLGEFARDIIEDREFTRPEPIEYRTWGNDIDAGAHHQMQQSCSLPMAVGGALMPDAHIGYGLPIGGVLALDNAVVPYAVGVDIACRMKLSVLDLPVAALDEEFHRCKHALEGGTRFGVGSTHQRPQQHDVMDEDWTVTRVTRENKDKAWRQLGTSGSGNHFVEFGVFTLDVRDEELGLDAGEYVALLSHSGSRGAGASVCNVYSSIARKRLPKRYEDVQRLAWLDMDSEAGQEYWAAMNLMGDYAAANHAVIHRLVSDLLGAAVIGGVENHHNFAWKEMHGGKEVIVHRKGATPAGAGVLGVIPGSMADPAYVVRGKGNPASLDSASHGAGRRMSRTQAKDTYNFKAVKKDLAVKGITILSAGADEVPGVYKNIDAVMGEQQDLVDIVARFDPKIVKMCGDGSRAED</sequence>
<dbReference type="GO" id="GO:0042245">
    <property type="term" value="P:RNA repair"/>
    <property type="evidence" value="ECO:0007669"/>
    <property type="project" value="UniProtKB-KW"/>
</dbReference>
<dbReference type="Gene3D" id="3.90.1860.10">
    <property type="entry name" value="tRNA-splicing ligase RtcB"/>
    <property type="match status" value="1"/>
</dbReference>
<comment type="catalytic activity">
    <reaction evidence="8">
        <text>a 3'-end 3'-phospho-ribonucleotide-RNA + a 5'-end dephospho-ribonucleoside-RNA + GTP = a ribonucleotidyl-ribonucleotide-RNA + GMP + diphosphate</text>
        <dbReference type="Rhea" id="RHEA:68076"/>
        <dbReference type="Rhea" id="RHEA-COMP:10463"/>
        <dbReference type="Rhea" id="RHEA-COMP:13936"/>
        <dbReference type="Rhea" id="RHEA-COMP:17355"/>
        <dbReference type="ChEBI" id="CHEBI:33019"/>
        <dbReference type="ChEBI" id="CHEBI:37565"/>
        <dbReference type="ChEBI" id="CHEBI:58115"/>
        <dbReference type="ChEBI" id="CHEBI:83062"/>
        <dbReference type="ChEBI" id="CHEBI:138284"/>
        <dbReference type="ChEBI" id="CHEBI:173118"/>
        <dbReference type="EC" id="6.5.1.8"/>
    </reaction>
</comment>
<evidence type="ECO:0000313" key="12">
    <source>
        <dbReference type="EMBL" id="QDU42429.1"/>
    </source>
</evidence>
<dbReference type="EC" id="6.5.1.8" evidence="1"/>
<evidence type="ECO:0000256" key="10">
    <source>
        <dbReference type="PIRSR" id="PIRSR601233-2"/>
    </source>
</evidence>
<feature type="binding site" evidence="10">
    <location>
        <begin position="214"/>
        <end position="218"/>
    </location>
    <ligand>
        <name>GMP</name>
        <dbReference type="ChEBI" id="CHEBI:58115"/>
    </ligand>
</feature>
<proteinExistence type="predicted"/>
<evidence type="ECO:0000313" key="13">
    <source>
        <dbReference type="Proteomes" id="UP000319383"/>
    </source>
</evidence>
<dbReference type="PANTHER" id="PTHR43749">
    <property type="entry name" value="RNA-SPLICING LIGASE RTCB"/>
    <property type="match status" value="1"/>
</dbReference>
<keyword evidence="13" id="KW-1185">Reference proteome</keyword>
<keyword evidence="4 10" id="KW-0547">Nucleotide-binding</keyword>
<feature type="binding site" evidence="11">
    <location>
        <position position="215"/>
    </location>
    <ligand>
        <name>Mn(2+)</name>
        <dbReference type="ChEBI" id="CHEBI:29035"/>
        <label>1</label>
    </ligand>
</feature>
<dbReference type="Proteomes" id="UP000319383">
    <property type="component" value="Chromosome"/>
</dbReference>
<dbReference type="PANTHER" id="PTHR43749:SF2">
    <property type="entry name" value="RNA-SPLICING LIGASE RTCB"/>
    <property type="match status" value="1"/>
</dbReference>
<feature type="binding site" evidence="11">
    <location>
        <position position="244"/>
    </location>
    <ligand>
        <name>Mn(2+)</name>
        <dbReference type="ChEBI" id="CHEBI:29035"/>
        <label>2</label>
    </ligand>
</feature>
<keyword evidence="6 10" id="KW-0342">GTP-binding</keyword>
<dbReference type="GO" id="GO:0030145">
    <property type="term" value="F:manganese ion binding"/>
    <property type="evidence" value="ECO:0007669"/>
    <property type="project" value="TreeGrafter"/>
</dbReference>
<dbReference type="GO" id="GO:0005525">
    <property type="term" value="F:GTP binding"/>
    <property type="evidence" value="ECO:0007669"/>
    <property type="project" value="UniProtKB-KW"/>
</dbReference>
<dbReference type="GO" id="GO:0006281">
    <property type="term" value="P:DNA repair"/>
    <property type="evidence" value="ECO:0007669"/>
    <property type="project" value="TreeGrafter"/>
</dbReference>
<dbReference type="GO" id="GO:0170057">
    <property type="term" value="F:RNA ligase (GTP) activity"/>
    <property type="evidence" value="ECO:0007669"/>
    <property type="project" value="UniProtKB-EC"/>
</dbReference>
<evidence type="ECO:0000256" key="7">
    <source>
        <dbReference type="ARBA" id="ARBA00023211"/>
    </source>
</evidence>
<keyword evidence="5" id="KW-0692">RNA repair</keyword>
<evidence type="ECO:0000256" key="9">
    <source>
        <dbReference type="PIRSR" id="PIRSR601233-1"/>
    </source>
</evidence>
<keyword evidence="7 11" id="KW-0464">Manganese</keyword>
<dbReference type="InterPro" id="IPR052915">
    <property type="entry name" value="RtcB-like"/>
</dbReference>
<dbReference type="GO" id="GO:0003909">
    <property type="term" value="F:DNA ligase activity"/>
    <property type="evidence" value="ECO:0007669"/>
    <property type="project" value="TreeGrafter"/>
</dbReference>
<dbReference type="InterPro" id="IPR036025">
    <property type="entry name" value="RtcB-like_sf"/>
</dbReference>
<dbReference type="AlphaFoldDB" id="A0A517ZIY6"/>
<evidence type="ECO:0000256" key="8">
    <source>
        <dbReference type="ARBA" id="ARBA00047746"/>
    </source>
</evidence>
<evidence type="ECO:0000256" key="4">
    <source>
        <dbReference type="ARBA" id="ARBA00022741"/>
    </source>
</evidence>
<feature type="binding site" evidence="10">
    <location>
        <begin position="359"/>
        <end position="362"/>
    </location>
    <ligand>
        <name>GMP</name>
        <dbReference type="ChEBI" id="CHEBI:58115"/>
    </ligand>
</feature>
<dbReference type="SUPFAM" id="SSF103365">
    <property type="entry name" value="Hypothetical protein PH1602"/>
    <property type="match status" value="1"/>
</dbReference>
<protein>
    <recommendedName>
        <fullName evidence="1">3'-phosphate/5'-hydroxy nucleic acid ligase</fullName>
        <ecNumber evidence="1">6.5.1.8</ecNumber>
    </recommendedName>
</protein>
<accession>A0A517ZIY6</accession>
<dbReference type="RefSeq" id="WP_145374477.1">
    <property type="nucleotide sequence ID" value="NZ_CP036276.1"/>
</dbReference>
<feature type="binding site" evidence="10">
    <location>
        <begin position="383"/>
        <end position="386"/>
    </location>
    <ligand>
        <name>GMP</name>
        <dbReference type="ChEBI" id="CHEBI:58115"/>
    </ligand>
</feature>
<evidence type="ECO:0000256" key="2">
    <source>
        <dbReference type="ARBA" id="ARBA00022598"/>
    </source>
</evidence>
<feature type="binding site" evidence="11">
    <location>
        <position position="327"/>
    </location>
    <ligand>
        <name>Mn(2+)</name>
        <dbReference type="ChEBI" id="CHEBI:29035"/>
        <label>2</label>
    </ligand>
</feature>
<feature type="active site" description="GMP-histidine intermediate" evidence="9">
    <location>
        <position position="383"/>
    </location>
</feature>